<reference evidence="2 3" key="1">
    <citation type="submission" date="2016-09" db="EMBL/GenBank/DDBJ databases">
        <title>Genome-resolved meta-omics ties microbial dynamics to process performance in biotechnology for thiocyanate degradation.</title>
        <authorList>
            <person name="Kantor R.S."/>
            <person name="Huddy R.J."/>
            <person name="Iyer R."/>
            <person name="Thomas B.C."/>
            <person name="Brown C.T."/>
            <person name="Anantharaman K."/>
            <person name="Tringe S."/>
            <person name="Hettich R.L."/>
            <person name="Harrison S.T."/>
            <person name="Banfield J.F."/>
        </authorList>
    </citation>
    <scope>NUCLEOTIDE SEQUENCE [LARGE SCALE GENOMIC DNA]</scope>
    <source>
        <strain evidence="2">59-99</strain>
    </source>
</reference>
<dbReference type="NCBIfam" id="TIGR04514">
    <property type="entry name" value="GWxTD_dom"/>
    <property type="match status" value="1"/>
</dbReference>
<dbReference type="Pfam" id="PF20094">
    <property type="entry name" value="GWxTD_dom"/>
    <property type="match status" value="1"/>
</dbReference>
<dbReference type="InterPro" id="IPR030959">
    <property type="entry name" value="GWxTD_dom"/>
</dbReference>
<dbReference type="EMBL" id="MKVH01000024">
    <property type="protein sequence ID" value="OJX57182.1"/>
    <property type="molecule type" value="Genomic_DNA"/>
</dbReference>
<evidence type="ECO:0000313" key="2">
    <source>
        <dbReference type="EMBL" id="OJX57182.1"/>
    </source>
</evidence>
<proteinExistence type="predicted"/>
<accession>A0A1M3KXP2</accession>
<dbReference type="STRING" id="1895771.BGO89_11820"/>
<dbReference type="Proteomes" id="UP000184233">
    <property type="component" value="Unassembled WGS sequence"/>
</dbReference>
<dbReference type="AlphaFoldDB" id="A0A1M3KXP2"/>
<gene>
    <name evidence="2" type="ORF">BGO89_11820</name>
</gene>
<sequence>MKHSVLVPTIISMFVFTIGTLAQPRGMRDQTIFVDYGDRFYAETYVLPTKGADSAQLTVFFRMASDFLTFVKVTDRSDIGGNYKADMPVNIEVRDSLGVIRNRQLWRGTAYTNSFEETNNKNEFHYGWAQMTVGPGTYTVSLEISAQKESNQKKLKLPPVTFSPGRRGGQLSPVMFADPQEGPYGDLVSPFVFTGNLPFVARDAVALLFVADETPQTYDYSIRQLPPDARDIRWWQVSDVVESVTSQPGIVPVISTRSTSDKPFLEFRKLDAMTHPIATMRIPVPVTALVPGRYELRLVRRGTSDTIATKFQILWEMMPLSLRNLNYAVDIMRYILTDEEMDRIDDGPDSERRAKLMDYWRRQDQTGATTYNERMAEYFKRVDQAFFAFSTIQEPDGAKSERGKIYILHGPPTNVSRKPTSGDRPVEIWTYANAVNKTFTFEIDDKGIYRLRKIAATTGDH</sequence>
<name>A0A1M3KXP2_9BACT</name>
<evidence type="ECO:0000313" key="3">
    <source>
        <dbReference type="Proteomes" id="UP000184233"/>
    </source>
</evidence>
<comment type="caution">
    <text evidence="2">The sequence shown here is derived from an EMBL/GenBank/DDBJ whole genome shotgun (WGS) entry which is preliminary data.</text>
</comment>
<protein>
    <recommendedName>
        <fullName evidence="1">GWxTD domain-containing protein</fullName>
    </recommendedName>
</protein>
<evidence type="ECO:0000259" key="1">
    <source>
        <dbReference type="Pfam" id="PF20094"/>
    </source>
</evidence>
<feature type="domain" description="GWxTD" evidence="1">
    <location>
        <begin position="322"/>
        <end position="443"/>
    </location>
</feature>
<organism evidence="2 3">
    <name type="scientific">Candidatus Kapaibacterium thiocyanatum</name>
    <dbReference type="NCBI Taxonomy" id="1895771"/>
    <lineage>
        <taxon>Bacteria</taxon>
        <taxon>Pseudomonadati</taxon>
        <taxon>Candidatus Kapaibacteriota</taxon>
        <taxon>Candidatus Kapaibacteriia</taxon>
        <taxon>Candidatus Kapaibacteriales</taxon>
        <taxon>Candidatus Kapaibacteriaceae</taxon>
        <taxon>Candidatus Kapaibacterium</taxon>
    </lineage>
</organism>